<protein>
    <recommendedName>
        <fullName evidence="7">NAD(P)-binding protein</fullName>
    </recommendedName>
</protein>
<accession>A0ABR3RVU5</accession>
<dbReference type="InterPro" id="IPR002347">
    <property type="entry name" value="SDR_fam"/>
</dbReference>
<dbReference type="InterPro" id="IPR036291">
    <property type="entry name" value="NAD(P)-bd_dom_sf"/>
</dbReference>
<sequence length="340" mass="36446">MHYPTGTAQPSHFTPTLHKQTPRDASQQLLRTYFLCFGLILSFEPSHDWEVMSYNFKDKVILITGAGSGIGCGNPPPPTLFTARPTTFAPSKGDILTNNKNSRATAVKLASLQGTLALCDINYDNLEATSKLCTGSPKPPCLSDVDVSSVKEVQNFVDETLKRFGAIHHVFNCAGVNPTSIPLEDTPDEYWDKLVGVNLKGVFNVTRATIPLLKSGASFVNVSSISGIRPSAQQAVYCTTKYGLIGFSKCMALELGPRGIRTNVVCPGYINTPTNAGIVKGGAAIENMVHGNALHRLGTPEEVADVVAFLFSEESRYMNGSVVEIDGGIKGNSNPPPPSK</sequence>
<gene>
    <name evidence="5" type="ORF">SLS60_003173</name>
</gene>
<dbReference type="CDD" id="cd05233">
    <property type="entry name" value="SDR_c"/>
    <property type="match status" value="1"/>
</dbReference>
<comment type="similarity">
    <text evidence="1">Belongs to the short-chain dehydrogenases/reductases (SDR) family.</text>
</comment>
<dbReference type="SUPFAM" id="SSF51735">
    <property type="entry name" value="NAD(P)-binding Rossmann-fold domains"/>
    <property type="match status" value="1"/>
</dbReference>
<keyword evidence="2" id="KW-0521">NADP</keyword>
<organism evidence="5 6">
    <name type="scientific">Paraconiothyrium brasiliense</name>
    <dbReference type="NCBI Taxonomy" id="300254"/>
    <lineage>
        <taxon>Eukaryota</taxon>
        <taxon>Fungi</taxon>
        <taxon>Dikarya</taxon>
        <taxon>Ascomycota</taxon>
        <taxon>Pezizomycotina</taxon>
        <taxon>Dothideomycetes</taxon>
        <taxon>Pleosporomycetidae</taxon>
        <taxon>Pleosporales</taxon>
        <taxon>Massarineae</taxon>
        <taxon>Didymosphaeriaceae</taxon>
        <taxon>Paraconiothyrium</taxon>
    </lineage>
</organism>
<evidence type="ECO:0000256" key="3">
    <source>
        <dbReference type="ARBA" id="ARBA00023002"/>
    </source>
</evidence>
<evidence type="ECO:0008006" key="7">
    <source>
        <dbReference type="Google" id="ProtNLM"/>
    </source>
</evidence>
<dbReference type="EMBL" id="JAKJXO020000003">
    <property type="protein sequence ID" value="KAL1608234.1"/>
    <property type="molecule type" value="Genomic_DNA"/>
</dbReference>
<comment type="caution">
    <text evidence="5">The sequence shown here is derived from an EMBL/GenBank/DDBJ whole genome shotgun (WGS) entry which is preliminary data.</text>
</comment>
<evidence type="ECO:0000256" key="4">
    <source>
        <dbReference type="SAM" id="MobiDB-lite"/>
    </source>
</evidence>
<feature type="region of interest" description="Disordered" evidence="4">
    <location>
        <begin position="1"/>
        <end position="20"/>
    </location>
</feature>
<dbReference type="PANTHER" id="PTHR42760">
    <property type="entry name" value="SHORT-CHAIN DEHYDROGENASES/REDUCTASES FAMILY MEMBER"/>
    <property type="match status" value="1"/>
</dbReference>
<proteinExistence type="inferred from homology"/>
<dbReference type="PANTHER" id="PTHR42760:SF83">
    <property type="entry name" value="(3R)-3-HYDROXYACYL-COA DEHYDROGENASE"/>
    <property type="match status" value="1"/>
</dbReference>
<evidence type="ECO:0000256" key="2">
    <source>
        <dbReference type="ARBA" id="ARBA00022857"/>
    </source>
</evidence>
<dbReference type="PROSITE" id="PS00061">
    <property type="entry name" value="ADH_SHORT"/>
    <property type="match status" value="1"/>
</dbReference>
<dbReference type="Pfam" id="PF13561">
    <property type="entry name" value="adh_short_C2"/>
    <property type="match status" value="1"/>
</dbReference>
<evidence type="ECO:0000313" key="5">
    <source>
        <dbReference type="EMBL" id="KAL1608234.1"/>
    </source>
</evidence>
<dbReference type="PRINTS" id="PR00080">
    <property type="entry name" value="SDRFAMILY"/>
</dbReference>
<reference evidence="5 6" key="1">
    <citation type="submission" date="2024-02" db="EMBL/GenBank/DDBJ databases">
        <title>De novo assembly and annotation of 12 fungi associated with fruit tree decline syndrome in Ontario, Canada.</title>
        <authorList>
            <person name="Sulman M."/>
            <person name="Ellouze W."/>
            <person name="Ilyukhin E."/>
        </authorList>
    </citation>
    <scope>NUCLEOTIDE SEQUENCE [LARGE SCALE GENOMIC DNA]</scope>
    <source>
        <strain evidence="5 6">M42-189</strain>
    </source>
</reference>
<dbReference type="PRINTS" id="PR00081">
    <property type="entry name" value="GDHRDH"/>
</dbReference>
<dbReference type="InterPro" id="IPR020904">
    <property type="entry name" value="Sc_DH/Rdtase_CS"/>
</dbReference>
<dbReference type="Proteomes" id="UP001521785">
    <property type="component" value="Unassembled WGS sequence"/>
</dbReference>
<keyword evidence="6" id="KW-1185">Reference proteome</keyword>
<keyword evidence="3" id="KW-0560">Oxidoreductase</keyword>
<name>A0ABR3RVU5_9PLEO</name>
<evidence type="ECO:0000313" key="6">
    <source>
        <dbReference type="Proteomes" id="UP001521785"/>
    </source>
</evidence>
<evidence type="ECO:0000256" key="1">
    <source>
        <dbReference type="ARBA" id="ARBA00006484"/>
    </source>
</evidence>
<dbReference type="Gene3D" id="3.40.50.720">
    <property type="entry name" value="NAD(P)-binding Rossmann-like Domain"/>
    <property type="match status" value="1"/>
</dbReference>